<keyword evidence="2" id="KW-1185">Reference proteome</keyword>
<dbReference type="KEGG" id="lyk:FLP23_07925"/>
<reference evidence="1 2" key="1">
    <citation type="submission" date="2019-09" db="EMBL/GenBank/DDBJ databases">
        <title>Genome sequencing of strain KACC 19322.</title>
        <authorList>
            <person name="Heo J."/>
            <person name="Kim S.-J."/>
            <person name="Kim J.-S."/>
            <person name="Hong S.-B."/>
            <person name="Kwon S.-W."/>
        </authorList>
    </citation>
    <scope>NUCLEOTIDE SEQUENCE [LARGE SCALE GENOMIC DNA]</scope>
    <source>
        <strain evidence="1 2">KACC 19322</strain>
    </source>
</reference>
<evidence type="ECO:0000313" key="2">
    <source>
        <dbReference type="Proteomes" id="UP000322159"/>
    </source>
</evidence>
<dbReference type="RefSeq" id="WP_149325355.1">
    <property type="nucleotide sequence ID" value="NZ_CP043504.1"/>
</dbReference>
<gene>
    <name evidence="1" type="ORF">FLP23_07925</name>
</gene>
<accession>A0A5C1YAS0</accession>
<sequence>MTRRRQLADVVFTTVIPRGLDAGVLYVSIEYATAIHSCMCGCGREVVTPFGRGSWRICYDGEGISLSPSVGNGALPCRSHYFIRDSRIIWLDAEAPRSVPEPRSLLWRLLRRLRKN</sequence>
<dbReference type="EMBL" id="CP043504">
    <property type="protein sequence ID" value="QEO09937.1"/>
    <property type="molecule type" value="Genomic_DNA"/>
</dbReference>
<proteinExistence type="predicted"/>
<dbReference type="InterPro" id="IPR045384">
    <property type="entry name" value="DUF6527"/>
</dbReference>
<protein>
    <submittedName>
        <fullName evidence="1">Uncharacterized protein</fullName>
    </submittedName>
</protein>
<dbReference type="OrthoDB" id="3788717at2"/>
<dbReference type="AlphaFoldDB" id="A0A5C1YAS0"/>
<name>A0A5C1YAS0_9MICO</name>
<dbReference type="Pfam" id="PF20137">
    <property type="entry name" value="BubE"/>
    <property type="match status" value="1"/>
</dbReference>
<organism evidence="1 2">
    <name type="scientific">Protaetiibacter larvae</name>
    <dbReference type="NCBI Taxonomy" id="2592654"/>
    <lineage>
        <taxon>Bacteria</taxon>
        <taxon>Bacillati</taxon>
        <taxon>Actinomycetota</taxon>
        <taxon>Actinomycetes</taxon>
        <taxon>Micrococcales</taxon>
        <taxon>Microbacteriaceae</taxon>
        <taxon>Protaetiibacter</taxon>
    </lineage>
</organism>
<evidence type="ECO:0000313" key="1">
    <source>
        <dbReference type="EMBL" id="QEO09937.1"/>
    </source>
</evidence>
<dbReference type="Proteomes" id="UP000322159">
    <property type="component" value="Chromosome"/>
</dbReference>